<dbReference type="SUPFAM" id="SSF46689">
    <property type="entry name" value="Homeodomain-like"/>
    <property type="match status" value="1"/>
</dbReference>
<evidence type="ECO:0000256" key="1">
    <source>
        <dbReference type="ARBA" id="ARBA00004123"/>
    </source>
</evidence>
<keyword evidence="6" id="KW-1185">Reference proteome</keyword>
<dbReference type="InterPro" id="IPR006600">
    <property type="entry name" value="HTH_CenpB_DNA-bd_dom"/>
</dbReference>
<evidence type="ECO:0000313" key="6">
    <source>
        <dbReference type="Proteomes" id="UP000005237"/>
    </source>
</evidence>
<evidence type="ECO:0000256" key="2">
    <source>
        <dbReference type="ARBA" id="ARBA00023125"/>
    </source>
</evidence>
<dbReference type="Pfam" id="PF03221">
    <property type="entry name" value="HTH_Tnp_Tc5"/>
    <property type="match status" value="1"/>
</dbReference>
<evidence type="ECO:0000313" key="5">
    <source>
        <dbReference type="EnsemblMetazoa" id="CJA18743b.1"/>
    </source>
</evidence>
<reference evidence="6" key="1">
    <citation type="submission" date="2010-08" db="EMBL/GenBank/DDBJ databases">
        <authorList>
            <consortium name="Caenorhabditis japonica Sequencing Consortium"/>
            <person name="Wilson R.K."/>
        </authorList>
    </citation>
    <scope>NUCLEOTIDE SEQUENCE [LARGE SCALE GENOMIC DNA]</scope>
    <source>
        <strain evidence="6">DF5081</strain>
    </source>
</reference>
<dbReference type="Proteomes" id="UP000005237">
    <property type="component" value="Unassembled WGS sequence"/>
</dbReference>
<proteinExistence type="predicted"/>
<dbReference type="PROSITE" id="PS51253">
    <property type="entry name" value="HTH_CENPB"/>
    <property type="match status" value="1"/>
</dbReference>
<dbReference type="Gene3D" id="1.10.10.60">
    <property type="entry name" value="Homeodomain-like"/>
    <property type="match status" value="1"/>
</dbReference>
<dbReference type="InterPro" id="IPR009057">
    <property type="entry name" value="Homeodomain-like_sf"/>
</dbReference>
<comment type="subcellular location">
    <subcellularLocation>
        <location evidence="1">Nucleus</location>
    </subcellularLocation>
</comment>
<accession>A0A8R1E4R2</accession>
<organism evidence="5 6">
    <name type="scientific">Caenorhabditis japonica</name>
    <dbReference type="NCBI Taxonomy" id="281687"/>
    <lineage>
        <taxon>Eukaryota</taxon>
        <taxon>Metazoa</taxon>
        <taxon>Ecdysozoa</taxon>
        <taxon>Nematoda</taxon>
        <taxon>Chromadorea</taxon>
        <taxon>Rhabditida</taxon>
        <taxon>Rhabditina</taxon>
        <taxon>Rhabditomorpha</taxon>
        <taxon>Rhabditoidea</taxon>
        <taxon>Rhabditidae</taxon>
        <taxon>Peloderinae</taxon>
        <taxon>Caenorhabditis</taxon>
    </lineage>
</organism>
<dbReference type="GO" id="GO:0005634">
    <property type="term" value="C:nucleus"/>
    <property type="evidence" value="ECO:0007669"/>
    <property type="project" value="UniProtKB-SubCell"/>
</dbReference>
<dbReference type="SMART" id="SM00674">
    <property type="entry name" value="CENPB"/>
    <property type="match status" value="1"/>
</dbReference>
<evidence type="ECO:0000256" key="3">
    <source>
        <dbReference type="SAM" id="MobiDB-lite"/>
    </source>
</evidence>
<dbReference type="EnsemblMetazoa" id="CJA18743b.1">
    <property type="protein sequence ID" value="CJA18743b.1"/>
    <property type="gene ID" value="WBGene00137947"/>
</dbReference>
<name>A0A8R1E4R2_CAEJA</name>
<evidence type="ECO:0000259" key="4">
    <source>
        <dbReference type="PROSITE" id="PS51253"/>
    </source>
</evidence>
<sequence length="217" mass="25711">MRREIRKICGFDVSDRWIKLFRRKYNIRYFSGRRHADKAIKAAPLAALDTSKVKTSNFLKERRVLRTNRKEYVEVDSRVNEEIVRRQTKGERLTNPWIREYAQHVASQLHPQMPDDEINKFFDANWLYRFKRRYSVELKPRSQEEIAQPPVMNESDESSSPLAEKIQTMCTTIKEDEEEKVTSASDYYSQMLQIHHYWSLMSQGGGAPHVVPQTEQN</sequence>
<dbReference type="AlphaFoldDB" id="A0A8R1E4R2"/>
<feature type="region of interest" description="Disordered" evidence="3">
    <location>
        <begin position="141"/>
        <end position="162"/>
    </location>
</feature>
<feature type="domain" description="HTH CENPB-type" evidence="4">
    <location>
        <begin position="63"/>
        <end position="140"/>
    </location>
</feature>
<keyword evidence="2" id="KW-0238">DNA-binding</keyword>
<reference evidence="5" key="2">
    <citation type="submission" date="2022-06" db="UniProtKB">
        <authorList>
            <consortium name="EnsemblMetazoa"/>
        </authorList>
    </citation>
    <scope>IDENTIFICATION</scope>
    <source>
        <strain evidence="5">DF5081</strain>
    </source>
</reference>
<protein>
    <submittedName>
        <fullName evidence="5">HTH CENPB-type domain-containing protein</fullName>
    </submittedName>
</protein>
<dbReference type="GO" id="GO:0003677">
    <property type="term" value="F:DNA binding"/>
    <property type="evidence" value="ECO:0007669"/>
    <property type="project" value="UniProtKB-KW"/>
</dbReference>